<evidence type="ECO:0000313" key="2">
    <source>
        <dbReference type="EMBL" id="KAF7727341.1"/>
    </source>
</evidence>
<keyword evidence="1" id="KW-0732">Signal</keyword>
<dbReference type="AlphaFoldDB" id="A0A8H7BTK8"/>
<proteinExistence type="predicted"/>
<name>A0A8H7BTK8_9FUNG</name>
<reference evidence="2" key="1">
    <citation type="submission" date="2020-01" db="EMBL/GenBank/DDBJ databases">
        <title>Genome Sequencing of Three Apophysomyces-Like Fungal Strains Confirms a Novel Fungal Genus in the Mucoromycota with divergent Burkholderia-like Endosymbiotic Bacteria.</title>
        <authorList>
            <person name="Stajich J.E."/>
            <person name="Macias A.M."/>
            <person name="Carter-House D."/>
            <person name="Lovett B."/>
            <person name="Kasson L.R."/>
            <person name="Berry K."/>
            <person name="Grigoriev I."/>
            <person name="Chang Y."/>
            <person name="Spatafora J."/>
            <person name="Kasson M.T."/>
        </authorList>
    </citation>
    <scope>NUCLEOTIDE SEQUENCE</scope>
    <source>
        <strain evidence="2">NRRL A-21654</strain>
    </source>
</reference>
<evidence type="ECO:0000313" key="3">
    <source>
        <dbReference type="Proteomes" id="UP000605846"/>
    </source>
</evidence>
<organism evidence="2 3">
    <name type="scientific">Apophysomyces ossiformis</name>
    <dbReference type="NCBI Taxonomy" id="679940"/>
    <lineage>
        <taxon>Eukaryota</taxon>
        <taxon>Fungi</taxon>
        <taxon>Fungi incertae sedis</taxon>
        <taxon>Mucoromycota</taxon>
        <taxon>Mucoromycotina</taxon>
        <taxon>Mucoromycetes</taxon>
        <taxon>Mucorales</taxon>
        <taxon>Mucorineae</taxon>
        <taxon>Mucoraceae</taxon>
        <taxon>Apophysomyces</taxon>
    </lineage>
</organism>
<dbReference type="Proteomes" id="UP000605846">
    <property type="component" value="Unassembled WGS sequence"/>
</dbReference>
<dbReference type="EMBL" id="JABAYA010000059">
    <property type="protein sequence ID" value="KAF7727341.1"/>
    <property type="molecule type" value="Genomic_DNA"/>
</dbReference>
<accession>A0A8H7BTK8</accession>
<dbReference type="OrthoDB" id="10473781at2759"/>
<gene>
    <name evidence="2" type="ORF">EC973_007650</name>
</gene>
<evidence type="ECO:0000256" key="1">
    <source>
        <dbReference type="SAM" id="SignalP"/>
    </source>
</evidence>
<comment type="caution">
    <text evidence="2">The sequence shown here is derived from an EMBL/GenBank/DDBJ whole genome shotgun (WGS) entry which is preliminary data.</text>
</comment>
<feature type="chain" id="PRO_5034996246" evidence="1">
    <location>
        <begin position="18"/>
        <end position="421"/>
    </location>
</feature>
<protein>
    <submittedName>
        <fullName evidence="2">Uncharacterized protein</fullName>
    </submittedName>
</protein>
<feature type="signal peptide" evidence="1">
    <location>
        <begin position="1"/>
        <end position="17"/>
    </location>
</feature>
<sequence>MYGWKLLLFLLPSLALADTIDGRTDVKIKCYPNTQPIRNPLSYHTQNRNNDVLFYSPKDVKYYKHKFNNDMGDFFIDIPRNYTSEFMQIGLRDGVKAVRFLYLPQRPDYKAYGQAVQVQFVPEMQQYFCRHEYCKKFMKGMEIQQIDYCLSEEIYCGKYGDKDLLNRLDFSEEHGIQGNLMLNINIRCFTLLGMIPPEQRDVSLLSCFRVEKAISHLPSGRKPTAKRAYDEVLKKAIQANAVKQDRFANIINCEKGTRLIPNFPKPEEELDILGQIVKSIYKDVLRFVPVVGPILAKGAEFVEVIIENKDQLDRILFGVKETLKPDEYKDLYDNFKKDLKTGLKFLRRYRKKRSDSNATDTIENIEAKLAHDANHNEDPNFSNRVDNGIPSPEDIDDIMLELSLPHEDYFGEGKNIFDDFL</sequence>
<keyword evidence="3" id="KW-1185">Reference proteome</keyword>